<evidence type="ECO:0000313" key="3">
    <source>
        <dbReference type="EMBL" id="KFC79265.1"/>
    </source>
</evidence>
<dbReference type="InterPro" id="IPR041444">
    <property type="entry name" value="HTH_41"/>
</dbReference>
<dbReference type="SUPFAM" id="SSF53850">
    <property type="entry name" value="Periplasmic binding protein-like II"/>
    <property type="match status" value="1"/>
</dbReference>
<dbReference type="STRING" id="910964.GEAM_3072"/>
<dbReference type="InterPro" id="IPR032791">
    <property type="entry name" value="YhfZ_C"/>
</dbReference>
<feature type="domain" description="YhfZ helix-turn-helix" evidence="1">
    <location>
        <begin position="24"/>
        <end position="71"/>
    </location>
</feature>
<evidence type="ECO:0000313" key="4">
    <source>
        <dbReference type="Proteomes" id="UP000028640"/>
    </source>
</evidence>
<gene>
    <name evidence="3" type="ORF">GEAM_3072</name>
</gene>
<dbReference type="AlphaFoldDB" id="A0A085G6C0"/>
<dbReference type="Pfam" id="PF14502">
    <property type="entry name" value="HTH_41"/>
    <property type="match status" value="1"/>
</dbReference>
<evidence type="ECO:0008006" key="5">
    <source>
        <dbReference type="Google" id="ProtNLM"/>
    </source>
</evidence>
<dbReference type="InterPro" id="IPR036388">
    <property type="entry name" value="WH-like_DNA-bd_sf"/>
</dbReference>
<dbReference type="GeneID" id="78381596"/>
<accession>A0A085G6C0</accession>
<sequence>MSMTFIKKEGIALVSLARYLLVMKGGERLRTIDEMSDEFSLSVGVVQNALKTLEANDSIKLERRGRNGTILKELDMSKLLQQADLGNLVCAMPLPYTKLYEGLASGLRSQFTTLPLFFAHMRGAEVRINCLIEGIYDIAVVSRLAADSYIEQGKVVTAVNLGPRSYVDGHQLICRQGASGEIRRVGFDPSSPDQRLLNDIAFAGKEVEWVETPYSECLRHIENNMIDAAIWNVSNAKPNPMLEAHPLTGDPRYQQASEAVILVRKDNAPILRLLTTLVDTFALLNHQQAVERGEIEPRY</sequence>
<comment type="caution">
    <text evidence="3">The sequence shown here is derived from an EMBL/GenBank/DDBJ whole genome shotgun (WGS) entry which is preliminary data.</text>
</comment>
<dbReference type="RefSeq" id="WP_034793067.1">
    <property type="nucleotide sequence ID" value="NZ_JMPJ01000065.1"/>
</dbReference>
<protein>
    <recommendedName>
        <fullName evidence="5">Transcriptional regulator</fullName>
    </recommendedName>
</protein>
<evidence type="ECO:0000259" key="2">
    <source>
        <dbReference type="Pfam" id="PF14503"/>
    </source>
</evidence>
<dbReference type="OrthoDB" id="147067at2"/>
<evidence type="ECO:0000259" key="1">
    <source>
        <dbReference type="Pfam" id="PF14502"/>
    </source>
</evidence>
<proteinExistence type="predicted"/>
<dbReference type="Gene3D" id="3.40.190.10">
    <property type="entry name" value="Periplasmic binding protein-like II"/>
    <property type="match status" value="2"/>
</dbReference>
<dbReference type="eggNOG" id="COG2188">
    <property type="taxonomic scope" value="Bacteria"/>
</dbReference>
<keyword evidence="4" id="KW-1185">Reference proteome</keyword>
<dbReference type="EMBL" id="JMPJ01000065">
    <property type="protein sequence ID" value="KFC79265.1"/>
    <property type="molecule type" value="Genomic_DNA"/>
</dbReference>
<dbReference type="Gene3D" id="1.10.10.10">
    <property type="entry name" value="Winged helix-like DNA-binding domain superfamily/Winged helix DNA-binding domain"/>
    <property type="match status" value="1"/>
</dbReference>
<name>A0A085G6C0_EWIA3</name>
<reference evidence="3 4" key="1">
    <citation type="submission" date="2014-05" db="EMBL/GenBank/DDBJ databases">
        <title>ATOL: Assembling a taxonomically balanced genome-scale reconstruction of the evolutionary history of the Enterobacteriaceae.</title>
        <authorList>
            <person name="Plunkett G.III."/>
            <person name="Neeno-Eckwall E.C."/>
            <person name="Glasner J.D."/>
            <person name="Perna N.T."/>
        </authorList>
    </citation>
    <scope>NUCLEOTIDE SEQUENCE [LARGE SCALE GENOMIC DNA]</scope>
    <source>
        <strain evidence="3 4">ATCC 33852</strain>
    </source>
</reference>
<dbReference type="NCBIfam" id="NF041241">
    <property type="entry name" value="YhfZ_full"/>
    <property type="match status" value="1"/>
</dbReference>
<dbReference type="Proteomes" id="UP000028640">
    <property type="component" value="Unassembled WGS sequence"/>
</dbReference>
<feature type="domain" description="Uncharacterised protein YhfZ C-terminal" evidence="2">
    <location>
        <begin position="75"/>
        <end position="299"/>
    </location>
</feature>
<organism evidence="3 4">
    <name type="scientific">Ewingella americana (strain ATCC 33852 / DSM 4580 / CCUG 14506 / JCM 5911 / LMG 7869 / NCTC 12157 / CDC 1468-78)</name>
    <dbReference type="NCBI Taxonomy" id="910964"/>
    <lineage>
        <taxon>Bacteria</taxon>
        <taxon>Pseudomonadati</taxon>
        <taxon>Pseudomonadota</taxon>
        <taxon>Gammaproteobacteria</taxon>
        <taxon>Enterobacterales</taxon>
        <taxon>Yersiniaceae</taxon>
        <taxon>Ewingella</taxon>
    </lineage>
</organism>
<dbReference type="Pfam" id="PF14503">
    <property type="entry name" value="YhfZ_C"/>
    <property type="match status" value="1"/>
</dbReference>